<dbReference type="Pfam" id="PF09512">
    <property type="entry name" value="ThiW"/>
    <property type="match status" value="1"/>
</dbReference>
<feature type="transmembrane region" description="Helical" evidence="1">
    <location>
        <begin position="72"/>
        <end position="91"/>
    </location>
</feature>
<dbReference type="KEGG" id="ock:EXM22_08940"/>
<feature type="transmembrane region" description="Helical" evidence="1">
    <location>
        <begin position="12"/>
        <end position="32"/>
    </location>
</feature>
<protein>
    <submittedName>
        <fullName evidence="2">Energy coupling factor transporter S component ThiW</fullName>
    </submittedName>
</protein>
<evidence type="ECO:0000313" key="2">
    <source>
        <dbReference type="EMBL" id="QEN08105.1"/>
    </source>
</evidence>
<dbReference type="RefSeq" id="WP_149486185.1">
    <property type="nucleotide sequence ID" value="NZ_CP036150.1"/>
</dbReference>
<dbReference type="Gene3D" id="1.10.1760.20">
    <property type="match status" value="1"/>
</dbReference>
<proteinExistence type="predicted"/>
<reference evidence="2 3" key="1">
    <citation type="submission" date="2019-02" db="EMBL/GenBank/DDBJ databases">
        <title>Complete Genome Sequence and Methylome Analysis of free living Spirochaetas.</title>
        <authorList>
            <person name="Fomenkov A."/>
            <person name="Dubinina G."/>
            <person name="Leshcheva N."/>
            <person name="Mikheeva N."/>
            <person name="Grabovich M."/>
            <person name="Vincze T."/>
            <person name="Roberts R.J."/>
        </authorList>
    </citation>
    <scope>NUCLEOTIDE SEQUENCE [LARGE SCALE GENOMIC DNA]</scope>
    <source>
        <strain evidence="2 3">K2</strain>
    </source>
</reference>
<dbReference type="InterPro" id="IPR012652">
    <property type="entry name" value="ThiW"/>
</dbReference>
<evidence type="ECO:0000313" key="3">
    <source>
        <dbReference type="Proteomes" id="UP000324209"/>
    </source>
</evidence>
<dbReference type="PIRSF" id="PIRSF024534">
    <property type="entry name" value="ThiW"/>
    <property type="match status" value="1"/>
</dbReference>
<dbReference type="NCBIfam" id="TIGR02359">
    <property type="entry name" value="thiW"/>
    <property type="match status" value="1"/>
</dbReference>
<keyword evidence="1" id="KW-1133">Transmembrane helix</keyword>
<evidence type="ECO:0000256" key="1">
    <source>
        <dbReference type="SAM" id="Phobius"/>
    </source>
</evidence>
<keyword evidence="1" id="KW-0812">Transmembrane</keyword>
<feature type="transmembrane region" description="Helical" evidence="1">
    <location>
        <begin position="44"/>
        <end position="65"/>
    </location>
</feature>
<name>A0A5C1QIV7_9SPIO</name>
<dbReference type="Proteomes" id="UP000324209">
    <property type="component" value="Chromosome"/>
</dbReference>
<dbReference type="EMBL" id="CP036150">
    <property type="protein sequence ID" value="QEN08105.1"/>
    <property type="molecule type" value="Genomic_DNA"/>
</dbReference>
<sequence length="168" mass="17586">MSKKNIKQIAHVIVFMALAIALSPFTSLPIGIAKINPTQHFVNVFLAVLVTTRMNVAAAAGVSLIRNALGLGTLLAFPGSMIGAFLSGLAFRMTRKISAAVLGEIIGTGLIAPLLSSFLIAPGIMGKEIGFMALLPGFLLSSISGSLLAFIVLLRLEKAHVIHTEPVI</sequence>
<feature type="transmembrane region" description="Helical" evidence="1">
    <location>
        <begin position="97"/>
        <end position="121"/>
    </location>
</feature>
<dbReference type="AlphaFoldDB" id="A0A5C1QIV7"/>
<organism evidence="2 3">
    <name type="scientific">Oceanispirochaeta crateris</name>
    <dbReference type="NCBI Taxonomy" id="2518645"/>
    <lineage>
        <taxon>Bacteria</taxon>
        <taxon>Pseudomonadati</taxon>
        <taxon>Spirochaetota</taxon>
        <taxon>Spirochaetia</taxon>
        <taxon>Spirochaetales</taxon>
        <taxon>Spirochaetaceae</taxon>
        <taxon>Oceanispirochaeta</taxon>
    </lineage>
</organism>
<keyword evidence="3" id="KW-1185">Reference proteome</keyword>
<feature type="transmembrane region" description="Helical" evidence="1">
    <location>
        <begin position="133"/>
        <end position="154"/>
    </location>
</feature>
<gene>
    <name evidence="2" type="primary">thiW</name>
    <name evidence="2" type="ORF">EXM22_08940</name>
</gene>
<accession>A0A5C1QIV7</accession>
<keyword evidence="1" id="KW-0472">Membrane</keyword>
<dbReference type="OrthoDB" id="770099at2"/>